<dbReference type="NCBIfam" id="TIGR03352">
    <property type="entry name" value="VI_chp_3"/>
    <property type="match status" value="1"/>
</dbReference>
<evidence type="ECO:0000256" key="1">
    <source>
        <dbReference type="SAM" id="SignalP"/>
    </source>
</evidence>
<dbReference type="PANTHER" id="PTHR37625">
    <property type="entry name" value="OUTER MEMBRANE LIPOPROTEIN-RELATED"/>
    <property type="match status" value="1"/>
</dbReference>
<dbReference type="Proteomes" id="UP001597135">
    <property type="component" value="Unassembled WGS sequence"/>
</dbReference>
<evidence type="ECO:0000313" key="3">
    <source>
        <dbReference type="Proteomes" id="UP001597135"/>
    </source>
</evidence>
<sequence length="151" mass="15170">MILQRRTFFLMGSAGLLLAGCMGETPPTVLSVSAQGRAGMNPGPDGSDRPVTLTVLQISGTGAFDAADYFALQNPSAALGGELIKADQLVLAPGGTASRAIAVQPGTTAIGVTAGFRDPAGRTVRRRIAVPPPSTGLIISVGPDGISVNTA</sequence>
<feature type="chain" id="PRO_5045968750" evidence="1">
    <location>
        <begin position="20"/>
        <end position="151"/>
    </location>
</feature>
<dbReference type="InterPro" id="IPR017734">
    <property type="entry name" value="T6SS_SciN"/>
</dbReference>
<dbReference type="Pfam" id="PF12790">
    <property type="entry name" value="T6SS-SciN"/>
    <property type="match status" value="1"/>
</dbReference>
<keyword evidence="3" id="KW-1185">Reference proteome</keyword>
<dbReference type="Gene3D" id="2.60.40.4150">
    <property type="entry name" value="Type VI secretion system, lipoprotein SciN"/>
    <property type="match status" value="1"/>
</dbReference>
<organism evidence="2 3">
    <name type="scientific">Litorisediminicola beolgyonensis</name>
    <dbReference type="NCBI Taxonomy" id="1173614"/>
    <lineage>
        <taxon>Bacteria</taxon>
        <taxon>Pseudomonadati</taxon>
        <taxon>Pseudomonadota</taxon>
        <taxon>Alphaproteobacteria</taxon>
        <taxon>Rhodobacterales</taxon>
        <taxon>Paracoccaceae</taxon>
        <taxon>Litorisediminicola</taxon>
    </lineage>
</organism>
<dbReference type="PANTHER" id="PTHR37625:SF4">
    <property type="entry name" value="OUTER MEMBRANE LIPOPROTEIN"/>
    <property type="match status" value="1"/>
</dbReference>
<dbReference type="RefSeq" id="WP_386804847.1">
    <property type="nucleotide sequence ID" value="NZ_JBHTMU010000029.1"/>
</dbReference>
<dbReference type="EMBL" id="JBHTMU010000029">
    <property type="protein sequence ID" value="MFD1343685.1"/>
    <property type="molecule type" value="Genomic_DNA"/>
</dbReference>
<protein>
    <submittedName>
        <fullName evidence="2">Type VI secretion system lipoprotein TssJ</fullName>
    </submittedName>
</protein>
<name>A0ABW3ZKK6_9RHOB</name>
<keyword evidence="1" id="KW-0732">Signal</keyword>
<gene>
    <name evidence="2" type="primary">tssJ</name>
    <name evidence="2" type="ORF">ACFQ4E_14745</name>
</gene>
<evidence type="ECO:0000313" key="2">
    <source>
        <dbReference type="EMBL" id="MFD1343685.1"/>
    </source>
</evidence>
<comment type="caution">
    <text evidence="2">The sequence shown here is derived from an EMBL/GenBank/DDBJ whole genome shotgun (WGS) entry which is preliminary data.</text>
</comment>
<accession>A0ABW3ZKK6</accession>
<dbReference type="PROSITE" id="PS51257">
    <property type="entry name" value="PROKAR_LIPOPROTEIN"/>
    <property type="match status" value="1"/>
</dbReference>
<reference evidence="3" key="1">
    <citation type="journal article" date="2019" name="Int. J. Syst. Evol. Microbiol.">
        <title>The Global Catalogue of Microorganisms (GCM) 10K type strain sequencing project: providing services to taxonomists for standard genome sequencing and annotation.</title>
        <authorList>
            <consortium name="The Broad Institute Genomics Platform"/>
            <consortium name="The Broad Institute Genome Sequencing Center for Infectious Disease"/>
            <person name="Wu L."/>
            <person name="Ma J."/>
        </authorList>
    </citation>
    <scope>NUCLEOTIDE SEQUENCE [LARGE SCALE GENOMIC DNA]</scope>
    <source>
        <strain evidence="3">CCUG 62953</strain>
    </source>
</reference>
<feature type="signal peptide" evidence="1">
    <location>
        <begin position="1"/>
        <end position="19"/>
    </location>
</feature>
<proteinExistence type="predicted"/>
<keyword evidence="2" id="KW-0449">Lipoprotein</keyword>
<dbReference type="InterPro" id="IPR038706">
    <property type="entry name" value="Type_VI_SciN-like_sf"/>
</dbReference>